<organism evidence="3 4">
    <name type="scientific">Setomelanomma holmii</name>
    <dbReference type="NCBI Taxonomy" id="210430"/>
    <lineage>
        <taxon>Eukaryota</taxon>
        <taxon>Fungi</taxon>
        <taxon>Dikarya</taxon>
        <taxon>Ascomycota</taxon>
        <taxon>Pezizomycotina</taxon>
        <taxon>Dothideomycetes</taxon>
        <taxon>Pleosporomycetidae</taxon>
        <taxon>Pleosporales</taxon>
        <taxon>Pleosporineae</taxon>
        <taxon>Phaeosphaeriaceae</taxon>
        <taxon>Setomelanomma</taxon>
    </lineage>
</organism>
<feature type="compositionally biased region" description="Basic and acidic residues" evidence="1">
    <location>
        <begin position="503"/>
        <end position="597"/>
    </location>
</feature>
<comment type="caution">
    <text evidence="3">The sequence shown here is derived from an EMBL/GenBank/DDBJ whole genome shotgun (WGS) entry which is preliminary data.</text>
</comment>
<feature type="compositionally biased region" description="Polar residues" evidence="1">
    <location>
        <begin position="208"/>
        <end position="220"/>
    </location>
</feature>
<feature type="region of interest" description="Disordered" evidence="1">
    <location>
        <begin position="25"/>
        <end position="96"/>
    </location>
</feature>
<feature type="compositionally biased region" description="Basic and acidic residues" evidence="1">
    <location>
        <begin position="70"/>
        <end position="90"/>
    </location>
</feature>
<feature type="compositionally biased region" description="Polar residues" evidence="1">
    <location>
        <begin position="484"/>
        <end position="495"/>
    </location>
</feature>
<feature type="region of interest" description="Disordered" evidence="1">
    <location>
        <begin position="484"/>
        <end position="597"/>
    </location>
</feature>
<dbReference type="AlphaFoldDB" id="A0A9P4GYY3"/>
<evidence type="ECO:0000256" key="2">
    <source>
        <dbReference type="SAM" id="Phobius"/>
    </source>
</evidence>
<dbReference type="EMBL" id="ML978310">
    <property type="protein sequence ID" value="KAF2024080.1"/>
    <property type="molecule type" value="Genomic_DNA"/>
</dbReference>
<keyword evidence="2" id="KW-0812">Transmembrane</keyword>
<feature type="region of interest" description="Disordered" evidence="1">
    <location>
        <begin position="193"/>
        <end position="220"/>
    </location>
</feature>
<proteinExistence type="predicted"/>
<evidence type="ECO:0000256" key="1">
    <source>
        <dbReference type="SAM" id="MobiDB-lite"/>
    </source>
</evidence>
<feature type="transmembrane region" description="Helical" evidence="2">
    <location>
        <begin position="110"/>
        <end position="139"/>
    </location>
</feature>
<evidence type="ECO:0000313" key="4">
    <source>
        <dbReference type="Proteomes" id="UP000799777"/>
    </source>
</evidence>
<gene>
    <name evidence="3" type="ORF">EK21DRAFT_118140</name>
</gene>
<keyword evidence="2" id="KW-0472">Membrane</keyword>
<protein>
    <submittedName>
        <fullName evidence="3">Uncharacterized protein</fullName>
    </submittedName>
</protein>
<accession>A0A9P4GYY3</accession>
<sequence>MSSIVAVDTANFCAAVVEAITKGATTTPHDDSAQRARSTSIDSNGSVLSTTSSSSNDSTKPGCDSGYNSGDEHGDKPDGRRDKRPPDRVPSDVTANKGPFRNCKEYLKDALIVVLAVAVIDCGLVLRLLIVAVAAYAMIGSVVNLPIEVEKILDGSAFPTDRSPKVEIRDQVTKMVEVEKPIRVYYHKIEKDAATPTPSTPKPKYVDQASSTSTTMHTGGEKQTTLMTVSVVSNPYDDNKPEPSKKATIRLFFAGLSTLNLPEDFQSTKPRGYVPPKPKRVRDKIITNIDRTTLPFSTLPSLVWEKVKEWLENPKYQELPAPLPGSLAANDAVYDRGMYVLSEQPLEGQYLRWCETSTCNIYMDMSTPGCWAIRTASAFYVLRWLSEHLRIVQNLDPTCLQGPRFWEYGPEGPCWAEALKEMNDAFIEQSAREQKQAQMFHEIAQQVLKKQEAERAAEKAQQDALLKTQREETRAKWRAEFAKQQANKQNLTQEYPQKEEEEQAKAQRDSSSEKKPKPVDEFEKELAQEKEKMTQRNKDARKAQYAEQKKNKTAKPVDEVQKELEVEKEKEKMRQSKKNANDARQRRNQHQKTEAKIREQELRDMMEGNFEKKKAGLGVKLC</sequence>
<reference evidence="3" key="1">
    <citation type="journal article" date="2020" name="Stud. Mycol.">
        <title>101 Dothideomycetes genomes: a test case for predicting lifestyles and emergence of pathogens.</title>
        <authorList>
            <person name="Haridas S."/>
            <person name="Albert R."/>
            <person name="Binder M."/>
            <person name="Bloem J."/>
            <person name="Labutti K."/>
            <person name="Salamov A."/>
            <person name="Andreopoulos B."/>
            <person name="Baker S."/>
            <person name="Barry K."/>
            <person name="Bills G."/>
            <person name="Bluhm B."/>
            <person name="Cannon C."/>
            <person name="Castanera R."/>
            <person name="Culley D."/>
            <person name="Daum C."/>
            <person name="Ezra D."/>
            <person name="Gonzalez J."/>
            <person name="Henrissat B."/>
            <person name="Kuo A."/>
            <person name="Liang C."/>
            <person name="Lipzen A."/>
            <person name="Lutzoni F."/>
            <person name="Magnuson J."/>
            <person name="Mondo S."/>
            <person name="Nolan M."/>
            <person name="Ohm R."/>
            <person name="Pangilinan J."/>
            <person name="Park H.-J."/>
            <person name="Ramirez L."/>
            <person name="Alfaro M."/>
            <person name="Sun H."/>
            <person name="Tritt A."/>
            <person name="Yoshinaga Y."/>
            <person name="Zwiers L.-H."/>
            <person name="Turgeon B."/>
            <person name="Goodwin S."/>
            <person name="Spatafora J."/>
            <person name="Crous P."/>
            <person name="Grigoriev I."/>
        </authorList>
    </citation>
    <scope>NUCLEOTIDE SEQUENCE</scope>
    <source>
        <strain evidence="3">CBS 110217</strain>
    </source>
</reference>
<keyword evidence="2" id="KW-1133">Transmembrane helix</keyword>
<feature type="compositionally biased region" description="Low complexity" evidence="1">
    <location>
        <begin position="42"/>
        <end position="59"/>
    </location>
</feature>
<evidence type="ECO:0000313" key="3">
    <source>
        <dbReference type="EMBL" id="KAF2024080.1"/>
    </source>
</evidence>
<keyword evidence="4" id="KW-1185">Reference proteome</keyword>
<name>A0A9P4GYY3_9PLEO</name>
<dbReference type="OrthoDB" id="10656669at2759"/>
<dbReference type="Proteomes" id="UP000799777">
    <property type="component" value="Unassembled WGS sequence"/>
</dbReference>